<dbReference type="AlphaFoldDB" id="A0A7H0G0B0"/>
<keyword evidence="1" id="KW-0808">Transferase</keyword>
<dbReference type="Proteomes" id="UP000516018">
    <property type="component" value="Chromosome"/>
</dbReference>
<name>A0A7H0G0B0_9GAMM</name>
<accession>A0A7H0G0B0</accession>
<sequence>MTRAREIALEDLHAGQFVRATLLDRIDVEFAGRADDRWLTFTAAEVAQARAEGKELSPPQHLHWRWQRKVDAARNLLPYPTMAIECEGDAQGLMLLKTDGEFGRLPAQAGKPLVYVVFLATAPWNLPAIVDRPRFRGVGHTLMRAAVELSQELGFKGRVGLHSLSQAEAFYERLGMTLLDRDIDKENLRYCEMTQESAEALLR</sequence>
<dbReference type="GO" id="GO:0016747">
    <property type="term" value="F:acyltransferase activity, transferring groups other than amino-acyl groups"/>
    <property type="evidence" value="ECO:0007669"/>
    <property type="project" value="InterPro"/>
</dbReference>
<reference evidence="1 2" key="1">
    <citation type="submission" date="2020-08" db="EMBL/GenBank/DDBJ databases">
        <title>Lysobacter sp. II4 sp. nov., isolated from soil.</title>
        <authorList>
            <person name="Woo C.Y."/>
            <person name="Kim J."/>
        </authorList>
    </citation>
    <scope>NUCLEOTIDE SEQUENCE [LARGE SCALE GENOMIC DNA]</scope>
    <source>
        <strain evidence="1 2">II4</strain>
    </source>
</reference>
<evidence type="ECO:0000313" key="2">
    <source>
        <dbReference type="Proteomes" id="UP000516018"/>
    </source>
</evidence>
<dbReference type="KEGG" id="lsx:H8B22_05830"/>
<gene>
    <name evidence="1" type="ORF">H8B22_05830</name>
</gene>
<organism evidence="1 2">
    <name type="scientific">Agrilutibacter terrestris</name>
    <dbReference type="NCBI Taxonomy" id="2865112"/>
    <lineage>
        <taxon>Bacteria</taxon>
        <taxon>Pseudomonadati</taxon>
        <taxon>Pseudomonadota</taxon>
        <taxon>Gammaproteobacteria</taxon>
        <taxon>Lysobacterales</taxon>
        <taxon>Lysobacteraceae</taxon>
        <taxon>Agrilutibacter</taxon>
    </lineage>
</organism>
<dbReference type="InterPro" id="IPR016181">
    <property type="entry name" value="Acyl_CoA_acyltransferase"/>
</dbReference>
<proteinExistence type="predicted"/>
<evidence type="ECO:0000313" key="1">
    <source>
        <dbReference type="EMBL" id="QNP41726.1"/>
    </source>
</evidence>
<dbReference type="EMBL" id="CP060820">
    <property type="protein sequence ID" value="QNP41726.1"/>
    <property type="molecule type" value="Genomic_DNA"/>
</dbReference>
<dbReference type="SUPFAM" id="SSF55729">
    <property type="entry name" value="Acyl-CoA N-acyltransferases (Nat)"/>
    <property type="match status" value="1"/>
</dbReference>
<dbReference type="RefSeq" id="WP_187713162.1">
    <property type="nucleotide sequence ID" value="NZ_CP060820.1"/>
</dbReference>
<keyword evidence="2" id="KW-1185">Reference proteome</keyword>
<protein>
    <submittedName>
        <fullName evidence="1">GNAT family N-acetyltransferase</fullName>
    </submittedName>
</protein>
<dbReference type="Gene3D" id="3.40.630.30">
    <property type="match status" value="1"/>
</dbReference>